<dbReference type="SMART" id="SM00343">
    <property type="entry name" value="ZnF_C2HC"/>
    <property type="match status" value="2"/>
</dbReference>
<evidence type="ECO:0000313" key="4">
    <source>
        <dbReference type="EMBL" id="GAA0175809.1"/>
    </source>
</evidence>
<feature type="region of interest" description="Disordered" evidence="2">
    <location>
        <begin position="126"/>
        <end position="148"/>
    </location>
</feature>
<keyword evidence="1" id="KW-0479">Metal-binding</keyword>
<dbReference type="InterPro" id="IPR001878">
    <property type="entry name" value="Znf_CCHC"/>
</dbReference>
<evidence type="ECO:0000256" key="2">
    <source>
        <dbReference type="SAM" id="MobiDB-lite"/>
    </source>
</evidence>
<reference evidence="4 5" key="1">
    <citation type="submission" date="2024-01" db="EMBL/GenBank/DDBJ databases">
        <title>The complete chloroplast genome sequence of Lithospermum erythrorhizon: insights into the phylogenetic relationship among Boraginaceae species and the maternal lineages of purple gromwells.</title>
        <authorList>
            <person name="Okada T."/>
            <person name="Watanabe K."/>
        </authorList>
    </citation>
    <scope>NUCLEOTIDE SEQUENCE [LARGE SCALE GENOMIC DNA]</scope>
</reference>
<dbReference type="Gene3D" id="4.10.60.10">
    <property type="entry name" value="Zinc finger, CCHC-type"/>
    <property type="match status" value="1"/>
</dbReference>
<name>A0AAV3RIY4_LITER</name>
<organism evidence="4 5">
    <name type="scientific">Lithospermum erythrorhizon</name>
    <name type="common">Purple gromwell</name>
    <name type="synonym">Lithospermum officinale var. erythrorhizon</name>
    <dbReference type="NCBI Taxonomy" id="34254"/>
    <lineage>
        <taxon>Eukaryota</taxon>
        <taxon>Viridiplantae</taxon>
        <taxon>Streptophyta</taxon>
        <taxon>Embryophyta</taxon>
        <taxon>Tracheophyta</taxon>
        <taxon>Spermatophyta</taxon>
        <taxon>Magnoliopsida</taxon>
        <taxon>eudicotyledons</taxon>
        <taxon>Gunneridae</taxon>
        <taxon>Pentapetalae</taxon>
        <taxon>asterids</taxon>
        <taxon>lamiids</taxon>
        <taxon>Boraginales</taxon>
        <taxon>Boraginaceae</taxon>
        <taxon>Boraginoideae</taxon>
        <taxon>Lithospermeae</taxon>
        <taxon>Lithospermum</taxon>
    </lineage>
</organism>
<evidence type="ECO:0000259" key="3">
    <source>
        <dbReference type="PROSITE" id="PS50158"/>
    </source>
</evidence>
<sequence length="305" mass="33895">MRVLAIGGGNLRLSLTARGEDPVSWECFVALFRENYCMSTHMDALERDLILMIQGDRSVEEYERRFSKLCHLLRAVHPTEEKRINRFRDGLTWAIHHHISLMTFTSFHELRNAVLKVEMELAEPEASGVKRGRHESISTSRPSSWRSQRRMVQQTRPDHGRFSAAVIHPSYSAAPSTQRMPARSSGFHGGITRVSSAFKCFRCSHTGHRRQECWVREMICFRCQQPGHLARTCPQSSRAGFSSTSSPIPFARGGNDRGNGGCFGGRGGLGSGLRGFYGSVAGSNQSGTGRGQIHGLTQQEAQGCS</sequence>
<dbReference type="PANTHER" id="PTHR15503">
    <property type="entry name" value="LDOC1 RELATED"/>
    <property type="match status" value="1"/>
</dbReference>
<dbReference type="PANTHER" id="PTHR15503:SF42">
    <property type="entry name" value="ZINC FINGER, CCHC-TYPE, RETROTRANSPOSON GAG DOMAIN, ASPARTIC PEPTIDASE DOMAIN PROTEIN-RELATED"/>
    <property type="match status" value="1"/>
</dbReference>
<dbReference type="InterPro" id="IPR036875">
    <property type="entry name" value="Znf_CCHC_sf"/>
</dbReference>
<comment type="caution">
    <text evidence="4">The sequence shown here is derived from an EMBL/GenBank/DDBJ whole genome shotgun (WGS) entry which is preliminary data.</text>
</comment>
<feature type="region of interest" description="Disordered" evidence="2">
    <location>
        <begin position="237"/>
        <end position="257"/>
    </location>
</feature>
<feature type="compositionally biased region" description="Polar residues" evidence="2">
    <location>
        <begin position="237"/>
        <end position="247"/>
    </location>
</feature>
<evidence type="ECO:0000256" key="1">
    <source>
        <dbReference type="PROSITE-ProRule" id="PRU00047"/>
    </source>
</evidence>
<dbReference type="GO" id="GO:0008270">
    <property type="term" value="F:zinc ion binding"/>
    <property type="evidence" value="ECO:0007669"/>
    <property type="project" value="UniProtKB-KW"/>
</dbReference>
<dbReference type="Pfam" id="PF03732">
    <property type="entry name" value="Retrotrans_gag"/>
    <property type="match status" value="1"/>
</dbReference>
<feature type="domain" description="CCHC-type" evidence="3">
    <location>
        <begin position="220"/>
        <end position="235"/>
    </location>
</feature>
<feature type="domain" description="CCHC-type" evidence="3">
    <location>
        <begin position="199"/>
        <end position="213"/>
    </location>
</feature>
<gene>
    <name evidence="4" type="ORF">LIER_28912</name>
</gene>
<dbReference type="InterPro" id="IPR032567">
    <property type="entry name" value="RTL1-rel"/>
</dbReference>
<proteinExistence type="predicted"/>
<dbReference type="InterPro" id="IPR005162">
    <property type="entry name" value="Retrotrans_gag_dom"/>
</dbReference>
<dbReference type="Pfam" id="PF00098">
    <property type="entry name" value="zf-CCHC"/>
    <property type="match status" value="1"/>
</dbReference>
<evidence type="ECO:0000313" key="5">
    <source>
        <dbReference type="Proteomes" id="UP001454036"/>
    </source>
</evidence>
<dbReference type="SUPFAM" id="SSF57756">
    <property type="entry name" value="Retrovirus zinc finger-like domains"/>
    <property type="match status" value="1"/>
</dbReference>
<dbReference type="GO" id="GO:0003676">
    <property type="term" value="F:nucleic acid binding"/>
    <property type="evidence" value="ECO:0007669"/>
    <property type="project" value="InterPro"/>
</dbReference>
<feature type="compositionally biased region" description="Low complexity" evidence="2">
    <location>
        <begin position="137"/>
        <end position="146"/>
    </location>
</feature>
<protein>
    <recommendedName>
        <fullName evidence="3">CCHC-type domain-containing protein</fullName>
    </recommendedName>
</protein>
<keyword evidence="5" id="KW-1185">Reference proteome</keyword>
<accession>A0AAV3RIY4</accession>
<dbReference type="PROSITE" id="PS50158">
    <property type="entry name" value="ZF_CCHC"/>
    <property type="match status" value="2"/>
</dbReference>
<dbReference type="Proteomes" id="UP001454036">
    <property type="component" value="Unassembled WGS sequence"/>
</dbReference>
<dbReference type="AlphaFoldDB" id="A0AAV3RIY4"/>
<dbReference type="EMBL" id="BAABME010009790">
    <property type="protein sequence ID" value="GAA0175809.1"/>
    <property type="molecule type" value="Genomic_DNA"/>
</dbReference>
<keyword evidence="1" id="KW-0863">Zinc-finger</keyword>
<keyword evidence="1" id="KW-0862">Zinc</keyword>